<dbReference type="AlphaFoldDB" id="A0A7Z2VBD8"/>
<evidence type="ECO:0000313" key="2">
    <source>
        <dbReference type="Proteomes" id="UP000503498"/>
    </source>
</evidence>
<accession>A0A7Z2VBD8</accession>
<organism evidence="1 2">
    <name type="scientific">Xanthomonas campestris pv. badrii</name>
    <dbReference type="NCBI Taxonomy" id="149696"/>
    <lineage>
        <taxon>Bacteria</taxon>
        <taxon>Pseudomonadati</taxon>
        <taxon>Pseudomonadota</taxon>
        <taxon>Gammaproteobacteria</taxon>
        <taxon>Lysobacterales</taxon>
        <taxon>Lysobacteraceae</taxon>
        <taxon>Xanthomonas</taxon>
    </lineage>
</organism>
<proteinExistence type="predicted"/>
<sequence length="46" mass="5042">MTVMIQERLRIYTMDGPDKLRVELPLPEGADRFNAARGSLAALAPG</sequence>
<dbReference type="EMBL" id="CP051651">
    <property type="protein sequence ID" value="QJD68303.1"/>
    <property type="molecule type" value="Genomic_DNA"/>
</dbReference>
<evidence type="ECO:0000313" key="1">
    <source>
        <dbReference type="EMBL" id="QJD68303.1"/>
    </source>
</evidence>
<reference evidence="1 2" key="2">
    <citation type="submission" date="2020-04" db="EMBL/GenBank/DDBJ databases">
        <authorList>
            <person name="Fomenkov A."/>
            <person name="Anton B.P."/>
            <person name="Roberts R.J."/>
        </authorList>
    </citation>
    <scope>NUCLEOTIDE SEQUENCE [LARGE SCALE GENOMIC DNA]</scope>
    <source>
        <strain evidence="1 2">NEB122</strain>
    </source>
</reference>
<dbReference type="Proteomes" id="UP000503498">
    <property type="component" value="Chromosome"/>
</dbReference>
<dbReference type="RefSeq" id="WP_169706521.1">
    <property type="nucleotide sequence ID" value="NZ_CP051651.1"/>
</dbReference>
<reference evidence="1 2" key="1">
    <citation type="submission" date="2020-04" db="EMBL/GenBank/DDBJ databases">
        <title>Genome-Wide Identification of 5-Methylcytosine Sites in Bacterial Genomes By High-Throughput Sequencing of MspJI Restriction Fragments.</title>
        <authorList>
            <person name="Wu V."/>
        </authorList>
    </citation>
    <scope>NUCLEOTIDE SEQUENCE [LARGE SCALE GENOMIC DNA]</scope>
    <source>
        <strain evidence="1 2">NEB122</strain>
    </source>
</reference>
<name>A0A7Z2VBD8_XANCA</name>
<gene>
    <name evidence="1" type="ORF">HG421_11725</name>
</gene>
<protein>
    <submittedName>
        <fullName evidence="1">Uncharacterized protein</fullName>
    </submittedName>
</protein>